<name>A0A7W8EKJ3_9ACTN</name>
<dbReference type="Proteomes" id="UP000568380">
    <property type="component" value="Unassembled WGS sequence"/>
</dbReference>
<keyword evidence="2" id="KW-1185">Reference proteome</keyword>
<organism evidence="1 2">
    <name type="scientific">Nonomuraea endophytica</name>
    <dbReference type="NCBI Taxonomy" id="714136"/>
    <lineage>
        <taxon>Bacteria</taxon>
        <taxon>Bacillati</taxon>
        <taxon>Actinomycetota</taxon>
        <taxon>Actinomycetes</taxon>
        <taxon>Streptosporangiales</taxon>
        <taxon>Streptosporangiaceae</taxon>
        <taxon>Nonomuraea</taxon>
    </lineage>
</organism>
<dbReference type="RefSeq" id="WP_184971380.1">
    <property type="nucleotide sequence ID" value="NZ_JACHIN010000014.1"/>
</dbReference>
<gene>
    <name evidence="1" type="ORF">HNR40_008335</name>
</gene>
<sequence length="65" mass="7424">MTNIGFRATPDDERIIKSAMHEGENTTDVIRRALRLLDRQAWLEQARADAARLADEDLSTEPDAW</sequence>
<evidence type="ECO:0000313" key="2">
    <source>
        <dbReference type="Proteomes" id="UP000568380"/>
    </source>
</evidence>
<proteinExistence type="predicted"/>
<dbReference type="EMBL" id="JACHIN010000014">
    <property type="protein sequence ID" value="MBB5082839.1"/>
    <property type="molecule type" value="Genomic_DNA"/>
</dbReference>
<protein>
    <submittedName>
        <fullName evidence="1">Antitoxin ParD1/3/4</fullName>
    </submittedName>
</protein>
<comment type="caution">
    <text evidence="1">The sequence shown here is derived from an EMBL/GenBank/DDBJ whole genome shotgun (WGS) entry which is preliminary data.</text>
</comment>
<dbReference type="AlphaFoldDB" id="A0A7W8EKJ3"/>
<accession>A0A7W8EKJ3</accession>
<reference evidence="1 2" key="1">
    <citation type="submission" date="2020-08" db="EMBL/GenBank/DDBJ databases">
        <title>Genomic Encyclopedia of Type Strains, Phase IV (KMG-IV): sequencing the most valuable type-strain genomes for metagenomic binning, comparative biology and taxonomic classification.</title>
        <authorList>
            <person name="Goeker M."/>
        </authorList>
    </citation>
    <scope>NUCLEOTIDE SEQUENCE [LARGE SCALE GENOMIC DNA]</scope>
    <source>
        <strain evidence="1 2">DSM 45385</strain>
    </source>
</reference>
<evidence type="ECO:0000313" key="1">
    <source>
        <dbReference type="EMBL" id="MBB5082839.1"/>
    </source>
</evidence>